<dbReference type="SMART" id="SM01103">
    <property type="entry name" value="CRS1_YhbY"/>
    <property type="match status" value="1"/>
</dbReference>
<dbReference type="InterPro" id="IPR017924">
    <property type="entry name" value="RNA-binding_YhbY"/>
</dbReference>
<dbReference type="InterPro" id="IPR001890">
    <property type="entry name" value="RNA-binding_CRM"/>
</dbReference>
<reference evidence="4 5" key="1">
    <citation type="submission" date="2017-02" db="EMBL/GenBank/DDBJ databases">
        <title>Genomic diversity within the haloalkaliphilic genus Thioalkalivibrio.</title>
        <authorList>
            <person name="Ahn A.-C."/>
            <person name="Meier-Kolthoff J."/>
            <person name="Overmars L."/>
            <person name="Richter M."/>
            <person name="Woyke T."/>
            <person name="Sorokin D.Y."/>
            <person name="Muyzer G."/>
        </authorList>
    </citation>
    <scope>NUCLEOTIDE SEQUENCE [LARGE SCALE GENOMIC DNA]</scope>
    <source>
        <strain evidence="4 5">HL17</strain>
    </source>
</reference>
<dbReference type="Proteomes" id="UP000189177">
    <property type="component" value="Unassembled WGS sequence"/>
</dbReference>
<evidence type="ECO:0000256" key="1">
    <source>
        <dbReference type="ARBA" id="ARBA00022884"/>
    </source>
</evidence>
<keyword evidence="1 2" id="KW-0694">RNA-binding</keyword>
<evidence type="ECO:0000313" key="4">
    <source>
        <dbReference type="EMBL" id="OOC11015.1"/>
    </source>
</evidence>
<dbReference type="RefSeq" id="WP_018946365.1">
    <property type="nucleotide sequence ID" value="NZ_MUZR01000007.1"/>
</dbReference>
<dbReference type="NCBIfam" id="TIGR00253">
    <property type="entry name" value="RNA_bind_YhbY"/>
    <property type="match status" value="1"/>
</dbReference>
<dbReference type="OrthoDB" id="9797519at2"/>
<dbReference type="PROSITE" id="PS51295">
    <property type="entry name" value="CRM"/>
    <property type="match status" value="1"/>
</dbReference>
<gene>
    <name evidence="4" type="ORF">B1A74_02485</name>
</gene>
<dbReference type="InterPro" id="IPR035920">
    <property type="entry name" value="YhbY-like_sf"/>
</dbReference>
<feature type="domain" description="CRM" evidence="3">
    <location>
        <begin position="1"/>
        <end position="97"/>
    </location>
</feature>
<comment type="caution">
    <text evidence="4">The sequence shown here is derived from an EMBL/GenBank/DDBJ whole genome shotgun (WGS) entry which is preliminary data.</text>
</comment>
<proteinExistence type="predicted"/>
<dbReference type="EMBL" id="MUZR01000007">
    <property type="protein sequence ID" value="OOC11015.1"/>
    <property type="molecule type" value="Genomic_DNA"/>
</dbReference>
<dbReference type="PANTHER" id="PTHR40065">
    <property type="entry name" value="RNA-BINDING PROTEIN YHBY"/>
    <property type="match status" value="1"/>
</dbReference>
<dbReference type="STRING" id="252474.B1A74_02485"/>
<dbReference type="Gene3D" id="3.30.110.60">
    <property type="entry name" value="YhbY-like"/>
    <property type="match status" value="1"/>
</dbReference>
<accession>A0A1V3A104</accession>
<dbReference type="InterPro" id="IPR051925">
    <property type="entry name" value="RNA-binding_domain"/>
</dbReference>
<evidence type="ECO:0000313" key="5">
    <source>
        <dbReference type="Proteomes" id="UP000189177"/>
    </source>
</evidence>
<organism evidence="4 5">
    <name type="scientific">Thioalkalivibrio halophilus</name>
    <dbReference type="NCBI Taxonomy" id="252474"/>
    <lineage>
        <taxon>Bacteria</taxon>
        <taxon>Pseudomonadati</taxon>
        <taxon>Pseudomonadota</taxon>
        <taxon>Gammaproteobacteria</taxon>
        <taxon>Chromatiales</taxon>
        <taxon>Ectothiorhodospiraceae</taxon>
        <taxon>Thioalkalivibrio</taxon>
    </lineage>
</organism>
<dbReference type="PANTHER" id="PTHR40065:SF3">
    <property type="entry name" value="RNA-BINDING PROTEIN YHBY"/>
    <property type="match status" value="1"/>
</dbReference>
<dbReference type="Pfam" id="PF01985">
    <property type="entry name" value="CRS1_YhbY"/>
    <property type="match status" value="1"/>
</dbReference>
<protein>
    <submittedName>
        <fullName evidence="4">RNA-binding protein</fullName>
    </submittedName>
</protein>
<sequence length="100" mass="11107">MNLTDAQRRHLRSLAHPRKPVVTLGRHGLSEAVLAELEQALAHHELVKVKVGIGDRDARAEVIHDMCERTGAELVQRIGHVATLFRRNPEAPKVSLEPVS</sequence>
<keyword evidence="5" id="KW-1185">Reference proteome</keyword>
<dbReference type="GO" id="GO:0003723">
    <property type="term" value="F:RNA binding"/>
    <property type="evidence" value="ECO:0007669"/>
    <property type="project" value="UniProtKB-UniRule"/>
</dbReference>
<dbReference type="AlphaFoldDB" id="A0A1V3A104"/>
<dbReference type="SUPFAM" id="SSF75471">
    <property type="entry name" value="YhbY-like"/>
    <property type="match status" value="1"/>
</dbReference>
<evidence type="ECO:0000256" key="2">
    <source>
        <dbReference type="PROSITE-ProRule" id="PRU00626"/>
    </source>
</evidence>
<evidence type="ECO:0000259" key="3">
    <source>
        <dbReference type="PROSITE" id="PS51295"/>
    </source>
</evidence>
<name>A0A1V3A104_9GAMM</name>